<gene>
    <name evidence="1" type="ORF">POCTA_138.1.T0480186</name>
</gene>
<comment type="caution">
    <text evidence="1">The sequence shown here is derived from an EMBL/GenBank/DDBJ whole genome shotgun (WGS) entry which is preliminary data.</text>
</comment>
<name>A0A8S1UQT9_PAROT</name>
<evidence type="ECO:0000313" key="2">
    <source>
        <dbReference type="Proteomes" id="UP000683925"/>
    </source>
</evidence>
<dbReference type="EMBL" id="CAJJDP010000048">
    <property type="protein sequence ID" value="CAD8166497.1"/>
    <property type="molecule type" value="Genomic_DNA"/>
</dbReference>
<protein>
    <submittedName>
        <fullName evidence="1">Uncharacterized protein</fullName>
    </submittedName>
</protein>
<keyword evidence="2" id="KW-1185">Reference proteome</keyword>
<dbReference type="Proteomes" id="UP000683925">
    <property type="component" value="Unassembled WGS sequence"/>
</dbReference>
<dbReference type="AlphaFoldDB" id="A0A8S1UQT9"/>
<dbReference type="OMA" id="IYHEAYS"/>
<reference evidence="1" key="1">
    <citation type="submission" date="2021-01" db="EMBL/GenBank/DDBJ databases">
        <authorList>
            <consortium name="Genoscope - CEA"/>
            <person name="William W."/>
        </authorList>
    </citation>
    <scope>NUCLEOTIDE SEQUENCE</scope>
</reference>
<sequence length="375" mass="45431">MNLLLTSQHITKNNQDRVQNIFSYLGEDQRIILSDLKGAYLSYIIFNPLYCFNLKLFINTFTTNQSNTQQDNNYYIIIRLISLIIKEYKKLQVQKLYHNNIALEHILIFKLDFTSFTNLNFNQVQIKFYKFQDDSPQKSEDLQQIFSLIQQISDRNQKVQNAFKQKKLLEKKNLKDLEQFLDEQTEILQSNKEKQQLLINPLQLEFIEKVSQTFEEKLKEIDKTNFVEAWIWLYYYCYSQEFEKKEIQLIQIIRRLNMNIAIYHEAYSQLCSDMNYETSQLNSFYESQFRGNAGNKLKIERIQNQIERKMKIDFQCEFISFTKTNLYQLEKQQIRKLTEDIINKIWMYFQKKIQNEIFVVMQNEIIKIIEKYAEI</sequence>
<accession>A0A8S1UQT9</accession>
<dbReference type="OrthoDB" id="311492at2759"/>
<proteinExistence type="predicted"/>
<organism evidence="1 2">
    <name type="scientific">Paramecium octaurelia</name>
    <dbReference type="NCBI Taxonomy" id="43137"/>
    <lineage>
        <taxon>Eukaryota</taxon>
        <taxon>Sar</taxon>
        <taxon>Alveolata</taxon>
        <taxon>Ciliophora</taxon>
        <taxon>Intramacronucleata</taxon>
        <taxon>Oligohymenophorea</taxon>
        <taxon>Peniculida</taxon>
        <taxon>Parameciidae</taxon>
        <taxon>Paramecium</taxon>
    </lineage>
</organism>
<evidence type="ECO:0000313" key="1">
    <source>
        <dbReference type="EMBL" id="CAD8166497.1"/>
    </source>
</evidence>